<organism evidence="4 5">
    <name type="scientific">Methanoculleus caldifontis</name>
    <dbReference type="NCBI Taxonomy" id="2651577"/>
    <lineage>
        <taxon>Archaea</taxon>
        <taxon>Methanobacteriati</taxon>
        <taxon>Methanobacteriota</taxon>
        <taxon>Stenosarchaea group</taxon>
        <taxon>Methanomicrobia</taxon>
        <taxon>Methanomicrobiales</taxon>
        <taxon>Methanomicrobiaceae</taxon>
        <taxon>Methanoculleus</taxon>
    </lineage>
</organism>
<keyword evidence="5" id="KW-1185">Reference proteome</keyword>
<keyword evidence="2" id="KW-0489">Methyltransferase</keyword>
<keyword evidence="3" id="KW-0808">Transferase</keyword>
<protein>
    <submittedName>
        <fullName evidence="4">Phosphotransacetylase</fullName>
    </submittedName>
</protein>
<dbReference type="Gene3D" id="3.40.718.10">
    <property type="entry name" value="Isopropylmalate Dehydrogenase"/>
    <property type="match status" value="1"/>
</dbReference>
<evidence type="ECO:0000313" key="4">
    <source>
        <dbReference type="EMBL" id="MDV2481804.1"/>
    </source>
</evidence>
<dbReference type="RefSeq" id="WP_317064824.1">
    <property type="nucleotide sequence ID" value="NZ_WBKO01000001.1"/>
</dbReference>
<name>A0ABU3X165_9EURY</name>
<evidence type="ECO:0000256" key="1">
    <source>
        <dbReference type="ARBA" id="ARBA00009125"/>
    </source>
</evidence>
<evidence type="ECO:0000256" key="2">
    <source>
        <dbReference type="ARBA" id="ARBA00022603"/>
    </source>
</evidence>
<accession>A0ABU3X165</accession>
<proteinExistence type="inferred from homology"/>
<evidence type="ECO:0000313" key="5">
    <source>
        <dbReference type="Proteomes" id="UP001281203"/>
    </source>
</evidence>
<reference evidence="4 5" key="1">
    <citation type="submission" date="2019-10" db="EMBL/GenBank/DDBJ databases">
        <title>Isolation and characterization of Methanoculleus sp. Wushi-C6 from a hot spring well.</title>
        <authorList>
            <person name="Chen S.-C."/>
            <person name="Lan Z.-H."/>
            <person name="You Y.-T."/>
            <person name="Lai M.-C."/>
        </authorList>
    </citation>
    <scope>NUCLEOTIDE SEQUENCE [LARGE SCALE GENOMIC DNA]</scope>
    <source>
        <strain evidence="4 5">Wushi-C6</strain>
    </source>
</reference>
<dbReference type="EMBL" id="WBKO01000001">
    <property type="protein sequence ID" value="MDV2481804.1"/>
    <property type="molecule type" value="Genomic_DNA"/>
</dbReference>
<sequence>MPVRVGLGAASPDEKILATVRAVAGEVDLIIFSCPGSIGSFGDGVTVVEAGHPEEALIEALAEGRIDAAVRGTLAASSTLKALKRAESVDHLERIALLETAGGHLFLLAPVGVDEGWTVQEKVRFVERGREIARSFGLAGGVAVLSGGRLGDIGRHPVVDRTMADAELVARLTGAEHTEILIEEAAGRYGMIVAPDGISGNLIFRTLTFLGAGVGHGAPVVNIDDIFVDTSRASPDYTNAIMLAKSLAESRCR</sequence>
<dbReference type="NCBIfam" id="TIGR03270">
    <property type="entry name" value="methan_mark_4"/>
    <property type="match status" value="1"/>
</dbReference>
<comment type="similarity">
    <text evidence="1">Belongs to the MtxX family.</text>
</comment>
<dbReference type="Proteomes" id="UP001281203">
    <property type="component" value="Unassembled WGS sequence"/>
</dbReference>
<evidence type="ECO:0000256" key="3">
    <source>
        <dbReference type="ARBA" id="ARBA00022679"/>
    </source>
</evidence>
<comment type="caution">
    <text evidence="4">The sequence shown here is derived from an EMBL/GenBank/DDBJ whole genome shotgun (WGS) entry which is preliminary data.</text>
</comment>
<dbReference type="InterPro" id="IPR016764">
    <property type="entry name" value="MeTrfase_MtxX_xsu"/>
</dbReference>
<dbReference type="SUPFAM" id="SSF53659">
    <property type="entry name" value="Isocitrate/Isopropylmalate dehydrogenase-like"/>
    <property type="match status" value="1"/>
</dbReference>
<gene>
    <name evidence="4" type="ORF">F8E02_07245</name>
</gene>